<comment type="subcellular location">
    <subcellularLocation>
        <location evidence="1">Membrane</location>
        <topology evidence="1">Multi-pass membrane protein</topology>
    </subcellularLocation>
</comment>
<dbReference type="InterPro" id="IPR045187">
    <property type="entry name" value="CcO_II"/>
</dbReference>
<dbReference type="SUPFAM" id="SSF49503">
    <property type="entry name" value="Cupredoxins"/>
    <property type="match status" value="1"/>
</dbReference>
<keyword evidence="11" id="KW-0186">Copper</keyword>
<dbReference type="Pfam" id="PF00116">
    <property type="entry name" value="COX2"/>
    <property type="match status" value="1"/>
</dbReference>
<keyword evidence="4" id="KW-0813">Transport</keyword>
<dbReference type="PANTHER" id="PTHR22888:SF9">
    <property type="entry name" value="CYTOCHROME C OXIDASE SUBUNIT 2"/>
    <property type="match status" value="1"/>
</dbReference>
<dbReference type="InterPro" id="IPR008972">
    <property type="entry name" value="Cupredoxin"/>
</dbReference>
<keyword evidence="8" id="KW-1278">Translocase</keyword>
<keyword evidence="5" id="KW-0679">Respiratory chain</keyword>
<dbReference type="NCBIfam" id="TIGR02866">
    <property type="entry name" value="CoxB"/>
    <property type="match status" value="1"/>
</dbReference>
<evidence type="ECO:0000256" key="9">
    <source>
        <dbReference type="ARBA" id="ARBA00022982"/>
    </source>
</evidence>
<dbReference type="InterPro" id="IPR014222">
    <property type="entry name" value="Cyt_c_oxidase_su2"/>
</dbReference>
<keyword evidence="7" id="KW-0479">Metal-binding</keyword>
<evidence type="ECO:0000256" key="7">
    <source>
        <dbReference type="ARBA" id="ARBA00022723"/>
    </source>
</evidence>
<keyword evidence="12 13" id="KW-0472">Membrane</keyword>
<feature type="transmembrane region" description="Helical" evidence="13">
    <location>
        <begin position="111"/>
        <end position="131"/>
    </location>
</feature>
<proteinExistence type="inferred from homology"/>
<evidence type="ECO:0000256" key="13">
    <source>
        <dbReference type="SAM" id="Phobius"/>
    </source>
</evidence>
<dbReference type="InterPro" id="IPR001505">
    <property type="entry name" value="Copper_CuA"/>
</dbReference>
<evidence type="ECO:0000256" key="12">
    <source>
        <dbReference type="ARBA" id="ARBA00023136"/>
    </source>
</evidence>
<comment type="similarity">
    <text evidence="2">Belongs to the cytochrome c oxidase subunit 2 family.</text>
</comment>
<evidence type="ECO:0000256" key="1">
    <source>
        <dbReference type="ARBA" id="ARBA00004141"/>
    </source>
</evidence>
<dbReference type="EMBL" id="CAFBPZ010000106">
    <property type="protein sequence ID" value="CAB5041501.1"/>
    <property type="molecule type" value="Genomic_DNA"/>
</dbReference>
<sequence length="280" mass="30720">MTDVELVSAPQEDAQYSWWRRKDVKTIFLIWLLLTVIGLSLCWVPAHLMGESASEQMDETKQTMTLFTAIAAPVGAFIWAVMIYSLAKWRYKGEGPPPDDAPEFRTNTPSVLVWTLGSAILTMVVFVWGLLKIAAIPAASGFGLQGVDAPPAMEIAVTGNQWVWNFTYPEFNDIQSDVLYLPVDTPATFDVTSNDVIHSFWIVQMGVKVDANPGAITHTEVTPHKVGTYEIRCAELCGILHAAMQTQVKVVPKTEFDAWVKAKLAVVPLGPAEPKSEGGA</sequence>
<evidence type="ECO:0000256" key="8">
    <source>
        <dbReference type="ARBA" id="ARBA00022967"/>
    </source>
</evidence>
<keyword evidence="6 13" id="KW-0812">Transmembrane</keyword>
<dbReference type="SUPFAM" id="SSF81464">
    <property type="entry name" value="Cytochrome c oxidase subunit II-like, transmembrane region"/>
    <property type="match status" value="1"/>
</dbReference>
<evidence type="ECO:0000256" key="10">
    <source>
        <dbReference type="ARBA" id="ARBA00022989"/>
    </source>
</evidence>
<evidence type="ECO:0000256" key="2">
    <source>
        <dbReference type="ARBA" id="ARBA00007866"/>
    </source>
</evidence>
<dbReference type="InterPro" id="IPR036257">
    <property type="entry name" value="Cyt_c_oxidase_su2_TM_sf"/>
</dbReference>
<evidence type="ECO:0000256" key="6">
    <source>
        <dbReference type="ARBA" id="ARBA00022692"/>
    </source>
</evidence>
<dbReference type="PANTHER" id="PTHR22888">
    <property type="entry name" value="CYTOCHROME C OXIDASE, SUBUNIT II"/>
    <property type="match status" value="1"/>
</dbReference>
<evidence type="ECO:0000256" key="5">
    <source>
        <dbReference type="ARBA" id="ARBA00022660"/>
    </source>
</evidence>
<name>A0A6J7SKH3_9ZZZZ</name>
<dbReference type="PROSITE" id="PS00078">
    <property type="entry name" value="COX2"/>
    <property type="match status" value="1"/>
</dbReference>
<organism evidence="15">
    <name type="scientific">freshwater metagenome</name>
    <dbReference type="NCBI Taxonomy" id="449393"/>
    <lineage>
        <taxon>unclassified sequences</taxon>
        <taxon>metagenomes</taxon>
        <taxon>ecological metagenomes</taxon>
    </lineage>
</organism>
<dbReference type="GO" id="GO:0004129">
    <property type="term" value="F:cytochrome-c oxidase activity"/>
    <property type="evidence" value="ECO:0007669"/>
    <property type="project" value="UniProtKB-EC"/>
</dbReference>
<evidence type="ECO:0000256" key="11">
    <source>
        <dbReference type="ARBA" id="ARBA00023008"/>
    </source>
</evidence>
<dbReference type="Gene3D" id="2.60.40.420">
    <property type="entry name" value="Cupredoxins - blue copper proteins"/>
    <property type="match status" value="1"/>
</dbReference>
<keyword evidence="10 13" id="KW-1133">Transmembrane helix</keyword>
<feature type="transmembrane region" description="Helical" evidence="13">
    <location>
        <begin position="66"/>
        <end position="87"/>
    </location>
</feature>
<accession>A0A6J7SKH3</accession>
<dbReference type="GO" id="GO:0042773">
    <property type="term" value="P:ATP synthesis coupled electron transport"/>
    <property type="evidence" value="ECO:0007669"/>
    <property type="project" value="TreeGrafter"/>
</dbReference>
<dbReference type="GO" id="GO:0016020">
    <property type="term" value="C:membrane"/>
    <property type="evidence" value="ECO:0007669"/>
    <property type="project" value="UniProtKB-SubCell"/>
</dbReference>
<feature type="domain" description="Cytochrome oxidase subunit II copper A binding" evidence="14">
    <location>
        <begin position="150"/>
        <end position="262"/>
    </location>
</feature>
<keyword evidence="9" id="KW-0249">Electron transport</keyword>
<reference evidence="15" key="1">
    <citation type="submission" date="2020-05" db="EMBL/GenBank/DDBJ databases">
        <authorList>
            <person name="Chiriac C."/>
            <person name="Salcher M."/>
            <person name="Ghai R."/>
            <person name="Kavagutti S V."/>
        </authorList>
    </citation>
    <scope>NUCLEOTIDE SEQUENCE</scope>
</reference>
<dbReference type="InterPro" id="IPR002429">
    <property type="entry name" value="CcO_II-like_C"/>
</dbReference>
<dbReference type="AlphaFoldDB" id="A0A6J7SKH3"/>
<evidence type="ECO:0000256" key="4">
    <source>
        <dbReference type="ARBA" id="ARBA00022448"/>
    </source>
</evidence>
<protein>
    <recommendedName>
        <fullName evidence="3">cytochrome-c oxidase</fullName>
        <ecNumber evidence="3">7.1.1.9</ecNumber>
    </recommendedName>
</protein>
<dbReference type="GO" id="GO:0016491">
    <property type="term" value="F:oxidoreductase activity"/>
    <property type="evidence" value="ECO:0007669"/>
    <property type="project" value="InterPro"/>
</dbReference>
<gene>
    <name evidence="15" type="ORF">UFOPK4237_01327</name>
</gene>
<dbReference type="EC" id="7.1.1.9" evidence="3"/>
<evidence type="ECO:0000259" key="14">
    <source>
        <dbReference type="PROSITE" id="PS50857"/>
    </source>
</evidence>
<dbReference type="PROSITE" id="PS50857">
    <property type="entry name" value="COX2_CUA"/>
    <property type="match status" value="1"/>
</dbReference>
<evidence type="ECO:0000313" key="15">
    <source>
        <dbReference type="EMBL" id="CAB5041501.1"/>
    </source>
</evidence>
<feature type="transmembrane region" description="Helical" evidence="13">
    <location>
        <begin position="27"/>
        <end position="46"/>
    </location>
</feature>
<dbReference type="GO" id="GO:0005507">
    <property type="term" value="F:copper ion binding"/>
    <property type="evidence" value="ECO:0007669"/>
    <property type="project" value="InterPro"/>
</dbReference>
<evidence type="ECO:0000256" key="3">
    <source>
        <dbReference type="ARBA" id="ARBA00012949"/>
    </source>
</evidence>
<dbReference type="Gene3D" id="1.10.287.90">
    <property type="match status" value="1"/>
</dbReference>